<dbReference type="Proteomes" id="UP000198716">
    <property type="component" value="Unassembled WGS sequence"/>
</dbReference>
<evidence type="ECO:0000313" key="3">
    <source>
        <dbReference type="Proteomes" id="UP000198716"/>
    </source>
</evidence>
<dbReference type="AlphaFoldDB" id="A0A1I2C7H6"/>
<organism evidence="2 3">
    <name type="scientific">Actinopolyspora alba</name>
    <dbReference type="NCBI Taxonomy" id="673379"/>
    <lineage>
        <taxon>Bacteria</taxon>
        <taxon>Bacillati</taxon>
        <taxon>Actinomycetota</taxon>
        <taxon>Actinomycetes</taxon>
        <taxon>Actinopolysporales</taxon>
        <taxon>Actinopolysporaceae</taxon>
        <taxon>Actinopolyspora</taxon>
        <taxon>Actinopolyspora alba group</taxon>
    </lineage>
</organism>
<dbReference type="EMBL" id="FOMZ01000019">
    <property type="protein sequence ID" value="SFE63630.1"/>
    <property type="molecule type" value="Genomic_DNA"/>
</dbReference>
<feature type="region of interest" description="Disordered" evidence="1">
    <location>
        <begin position="43"/>
        <end position="65"/>
    </location>
</feature>
<reference evidence="3" key="1">
    <citation type="submission" date="2016-10" db="EMBL/GenBank/DDBJ databases">
        <authorList>
            <person name="Varghese N."/>
            <person name="Submissions S."/>
        </authorList>
    </citation>
    <scope>NUCLEOTIDE SEQUENCE [LARGE SCALE GENOMIC DNA]</scope>
    <source>
        <strain evidence="3">DSM 45004</strain>
    </source>
</reference>
<gene>
    <name evidence="2" type="ORF">SAMN04487819_11939</name>
</gene>
<evidence type="ECO:0000313" key="2">
    <source>
        <dbReference type="EMBL" id="SFE63630.1"/>
    </source>
</evidence>
<accession>A0A1I2C7H6</accession>
<evidence type="ECO:0000256" key="1">
    <source>
        <dbReference type="SAM" id="MobiDB-lite"/>
    </source>
</evidence>
<protein>
    <submittedName>
        <fullName evidence="2">Uncharacterized protein</fullName>
    </submittedName>
</protein>
<name>A0A1I2C7H6_9ACTN</name>
<sequence length="83" mass="9329">MRREPSVPHQLESARHVYADRTEEYLGRVIRVRRNGANVYLPERADGEPITDRPGRRGGWPDRQSAAAALAQSYLTQPVAAMS</sequence>
<feature type="compositionally biased region" description="Basic and acidic residues" evidence="1">
    <location>
        <begin position="43"/>
        <end position="55"/>
    </location>
</feature>
<proteinExistence type="predicted"/>
<keyword evidence="3" id="KW-1185">Reference proteome</keyword>